<keyword evidence="2" id="KW-0472">Membrane</keyword>
<evidence type="ECO:0000313" key="4">
    <source>
        <dbReference type="Proteomes" id="UP000028488"/>
    </source>
</evidence>
<name>A0A076ENH2_RHOOP</name>
<proteinExistence type="predicted"/>
<protein>
    <submittedName>
        <fullName evidence="3">Uncharacterized protein</fullName>
    </submittedName>
</protein>
<gene>
    <name evidence="3" type="ORF">EP51_23005</name>
</gene>
<dbReference type="Proteomes" id="UP000028488">
    <property type="component" value="Chromosome"/>
</dbReference>
<evidence type="ECO:0000256" key="1">
    <source>
        <dbReference type="SAM" id="MobiDB-lite"/>
    </source>
</evidence>
<organism evidence="3 4">
    <name type="scientific">Rhodococcus opacus</name>
    <name type="common">Nocardia opaca</name>
    <dbReference type="NCBI Taxonomy" id="37919"/>
    <lineage>
        <taxon>Bacteria</taxon>
        <taxon>Bacillati</taxon>
        <taxon>Actinomycetota</taxon>
        <taxon>Actinomycetes</taxon>
        <taxon>Mycobacteriales</taxon>
        <taxon>Nocardiaceae</taxon>
        <taxon>Rhodococcus</taxon>
    </lineage>
</organism>
<reference evidence="3 4" key="1">
    <citation type="submission" date="2014-07" db="EMBL/GenBank/DDBJ databases">
        <title>Genome Sequence of Rhodococcus opacus Strain R7, a Biodegrader of Mono- and Polycyclic Aromatic Hydrocarbons.</title>
        <authorList>
            <person name="Di Gennaro P."/>
            <person name="Zampolli J."/>
            <person name="Presti I."/>
            <person name="Cappelletti M."/>
            <person name="D'Ursi P."/>
            <person name="Orro A."/>
            <person name="Mezzelani A."/>
            <person name="Milanesi L."/>
        </authorList>
    </citation>
    <scope>NUCLEOTIDE SEQUENCE [LARGE SCALE GENOMIC DNA]</scope>
    <source>
        <strain evidence="3 4">R7</strain>
    </source>
</reference>
<feature type="transmembrane region" description="Helical" evidence="2">
    <location>
        <begin position="32"/>
        <end position="53"/>
    </location>
</feature>
<evidence type="ECO:0000313" key="3">
    <source>
        <dbReference type="EMBL" id="AII07366.1"/>
    </source>
</evidence>
<dbReference type="EMBL" id="CP008947">
    <property type="protein sequence ID" value="AII07366.1"/>
    <property type="molecule type" value="Genomic_DNA"/>
</dbReference>
<dbReference type="AlphaFoldDB" id="A0A076ENH2"/>
<evidence type="ECO:0000256" key="2">
    <source>
        <dbReference type="SAM" id="Phobius"/>
    </source>
</evidence>
<keyword evidence="2" id="KW-1133">Transmembrane helix</keyword>
<sequence length="164" mass="17375">MMTTSGRMGPDDQSVNTAPVDDLHKRPENTHWILYSVLAAAFVGLLVWGLVVFNQHKQSAEAVAKATELSERFERAGLGPLDVDATARVLGTDGAAACTDPDNALKTGVLDQQLVSGAAGPGQRPILATSNLVEGERLAISVYCPDRSAEFESAVADLKLVDEN</sequence>
<accession>A0A076ENH2</accession>
<dbReference type="eggNOG" id="ENOG5032VJ2">
    <property type="taxonomic scope" value="Bacteria"/>
</dbReference>
<feature type="region of interest" description="Disordered" evidence="1">
    <location>
        <begin position="1"/>
        <end position="23"/>
    </location>
</feature>
<keyword evidence="2" id="KW-0812">Transmembrane</keyword>